<evidence type="ECO:0000313" key="2">
    <source>
        <dbReference type="Proteomes" id="UP000441523"/>
    </source>
</evidence>
<name>A0A6N6MLX3_9HYPH</name>
<comment type="caution">
    <text evidence="1">The sequence shown here is derived from an EMBL/GenBank/DDBJ whole genome shotgun (WGS) entry which is preliminary data.</text>
</comment>
<dbReference type="RefSeq" id="WP_150966711.1">
    <property type="nucleotide sequence ID" value="NZ_VZZJ01000041.1"/>
</dbReference>
<keyword evidence="2" id="KW-1185">Reference proteome</keyword>
<accession>A0A6N6MLX3</accession>
<sequence>MATTVKVAGYGITTELLLWRHGKRRGATSARLSETLALNPSLAALGPFLPLGTLVTIPDLPPVTEQSRTTAPAVSLFD</sequence>
<organism evidence="1 2">
    <name type="scientific">Methylobacterium planeticum</name>
    <dbReference type="NCBI Taxonomy" id="2615211"/>
    <lineage>
        <taxon>Bacteria</taxon>
        <taxon>Pseudomonadati</taxon>
        <taxon>Pseudomonadota</taxon>
        <taxon>Alphaproteobacteria</taxon>
        <taxon>Hyphomicrobiales</taxon>
        <taxon>Methylobacteriaceae</taxon>
        <taxon>Methylobacterium</taxon>
    </lineage>
</organism>
<proteinExistence type="predicted"/>
<dbReference type="InterPro" id="IPR008861">
    <property type="entry name" value="GpX-like"/>
</dbReference>
<dbReference type="AlphaFoldDB" id="A0A6N6MLX3"/>
<protein>
    <submittedName>
        <fullName evidence="1">Phage tail protein</fullName>
    </submittedName>
</protein>
<dbReference type="Pfam" id="PF05489">
    <property type="entry name" value="Phage_tail_X"/>
    <property type="match status" value="1"/>
</dbReference>
<dbReference type="Proteomes" id="UP000441523">
    <property type="component" value="Unassembled WGS sequence"/>
</dbReference>
<gene>
    <name evidence="1" type="ORF">F6X51_25705</name>
</gene>
<reference evidence="1 2" key="1">
    <citation type="submission" date="2019-09" db="EMBL/GenBank/DDBJ databases">
        <title>YIM 132548 draft genome.</title>
        <authorList>
            <person name="Jiang L."/>
        </authorList>
    </citation>
    <scope>NUCLEOTIDE SEQUENCE [LARGE SCALE GENOMIC DNA]</scope>
    <source>
        <strain evidence="1 2">YIM 132548</strain>
    </source>
</reference>
<evidence type="ECO:0000313" key="1">
    <source>
        <dbReference type="EMBL" id="KAB1069272.1"/>
    </source>
</evidence>
<dbReference type="EMBL" id="VZZJ01000041">
    <property type="protein sequence ID" value="KAB1069272.1"/>
    <property type="molecule type" value="Genomic_DNA"/>
</dbReference>